<protein>
    <submittedName>
        <fullName evidence="2">Uncharacterized protein</fullName>
    </submittedName>
</protein>
<keyword evidence="3" id="KW-1185">Reference proteome</keyword>
<evidence type="ECO:0000256" key="1">
    <source>
        <dbReference type="SAM" id="MobiDB-lite"/>
    </source>
</evidence>
<feature type="compositionally biased region" description="Polar residues" evidence="1">
    <location>
        <begin position="7"/>
        <end position="26"/>
    </location>
</feature>
<proteinExistence type="predicted"/>
<gene>
    <name evidence="2" type="ORF">RY972_04885</name>
</gene>
<evidence type="ECO:0000313" key="3">
    <source>
        <dbReference type="Proteomes" id="UP001302667"/>
    </source>
</evidence>
<reference evidence="2 3" key="1">
    <citation type="submission" date="2023-10" db="EMBL/GenBank/DDBJ databases">
        <title>Genome analysis of psychrotrophic aerobic bacterium Aeromonas allosaccharophila BIM B-1809 isolated from infected fish.</title>
        <authorList>
            <person name="Leanovich S.I."/>
            <person name="Sidarenka A.V."/>
            <person name="Akhremchuk A.E."/>
            <person name="Sikolenko M.A."/>
            <person name="Valentovich L.N."/>
        </authorList>
    </citation>
    <scope>NUCLEOTIDE SEQUENCE [LARGE SCALE GENOMIC DNA]</scope>
    <source>
        <strain evidence="2 3">BIM B-1809</strain>
    </source>
</reference>
<feature type="compositionally biased region" description="Basic and acidic residues" evidence="1">
    <location>
        <begin position="48"/>
        <end position="58"/>
    </location>
</feature>
<sequence>MKELTIQELNFVSGGWQSRGATSSDMGSPHEGRGGNRGGGNGGNNPYNDRKGAIDKYDGRGAADLGIKIGRFFGGVGMTEADIRNMRDNNRGSNGGSRSSSGRGDGGNGRGGSSSKN</sequence>
<organism evidence="2 3">
    <name type="scientific">Aeromonas allosaccharophila</name>
    <dbReference type="NCBI Taxonomy" id="656"/>
    <lineage>
        <taxon>Bacteria</taxon>
        <taxon>Pseudomonadati</taxon>
        <taxon>Pseudomonadota</taxon>
        <taxon>Gammaproteobacteria</taxon>
        <taxon>Aeromonadales</taxon>
        <taxon>Aeromonadaceae</taxon>
        <taxon>Aeromonas</taxon>
    </lineage>
</organism>
<feature type="region of interest" description="Disordered" evidence="1">
    <location>
        <begin position="84"/>
        <end position="117"/>
    </location>
</feature>
<evidence type="ECO:0000313" key="2">
    <source>
        <dbReference type="EMBL" id="WOE67424.1"/>
    </source>
</evidence>
<dbReference type="Proteomes" id="UP001302667">
    <property type="component" value="Chromosome"/>
</dbReference>
<feature type="compositionally biased region" description="Gly residues" evidence="1">
    <location>
        <begin position="103"/>
        <end position="117"/>
    </location>
</feature>
<feature type="region of interest" description="Disordered" evidence="1">
    <location>
        <begin position="1"/>
        <end position="58"/>
    </location>
</feature>
<dbReference type="EMBL" id="CP136584">
    <property type="protein sequence ID" value="WOE67424.1"/>
    <property type="molecule type" value="Genomic_DNA"/>
</dbReference>
<accession>A0ABZ0FCW4</accession>
<dbReference type="RefSeq" id="WP_317103550.1">
    <property type="nucleotide sequence ID" value="NZ_CP136584.1"/>
</dbReference>
<name>A0ABZ0FCW4_9GAMM</name>